<feature type="non-terminal residue" evidence="1">
    <location>
        <position position="1"/>
    </location>
</feature>
<accession>A0A180GJC7</accession>
<dbReference type="EMBL" id="ADAS02000070">
    <property type="protein sequence ID" value="OAV92053.1"/>
    <property type="molecule type" value="Genomic_DNA"/>
</dbReference>
<organism evidence="1">
    <name type="scientific">Puccinia triticina (isolate 1-1 / race 1 (BBBD))</name>
    <name type="common">Brown leaf rust fungus</name>
    <dbReference type="NCBI Taxonomy" id="630390"/>
    <lineage>
        <taxon>Eukaryota</taxon>
        <taxon>Fungi</taxon>
        <taxon>Dikarya</taxon>
        <taxon>Basidiomycota</taxon>
        <taxon>Pucciniomycotina</taxon>
        <taxon>Pucciniomycetes</taxon>
        <taxon>Pucciniales</taxon>
        <taxon>Pucciniaceae</taxon>
        <taxon>Puccinia</taxon>
    </lineage>
</organism>
<reference evidence="2" key="4">
    <citation type="submission" date="2025-05" db="UniProtKB">
        <authorList>
            <consortium name="EnsemblFungi"/>
        </authorList>
    </citation>
    <scope>IDENTIFICATION</scope>
    <source>
        <strain evidence="2">isolate 1-1 / race 1 (BBBD)</strain>
    </source>
</reference>
<evidence type="ECO:0000313" key="1">
    <source>
        <dbReference type="EMBL" id="OAV92053.1"/>
    </source>
</evidence>
<sequence length="108" mass="12227">PEAAIGAACPSLTSLPPRSLAPAPTLRPSFEAFFRARLSPTPLPPLRALSGLPGSICVVCHIHCRRSCSCYHHCHRYCYHHHDRHRYCYRPHPPHHHPVVCPAVFLRR</sequence>
<reference evidence="1" key="2">
    <citation type="submission" date="2016-05" db="EMBL/GenBank/DDBJ databases">
        <title>Comparative analysis highlights variable genome content of wheat rusts and divergence of the mating loci.</title>
        <authorList>
            <person name="Cuomo C.A."/>
            <person name="Bakkeren G."/>
            <person name="Szabo L."/>
            <person name="Khalil H."/>
            <person name="Joly D."/>
            <person name="Goldberg J."/>
            <person name="Young S."/>
            <person name="Zeng Q."/>
            <person name="Fellers J."/>
        </authorList>
    </citation>
    <scope>NUCLEOTIDE SEQUENCE [LARGE SCALE GENOMIC DNA]</scope>
    <source>
        <strain evidence="1">1-1 BBBD Race 1</strain>
    </source>
</reference>
<dbReference type="AlphaFoldDB" id="A0A180GJC7"/>
<dbReference type="Proteomes" id="UP000005240">
    <property type="component" value="Unassembled WGS sequence"/>
</dbReference>
<protein>
    <submittedName>
        <fullName evidence="1 2">Uncharacterized protein</fullName>
    </submittedName>
</protein>
<proteinExistence type="predicted"/>
<reference evidence="1" key="1">
    <citation type="submission" date="2009-11" db="EMBL/GenBank/DDBJ databases">
        <authorList>
            <consortium name="The Broad Institute Genome Sequencing Platform"/>
            <person name="Ward D."/>
            <person name="Feldgarden M."/>
            <person name="Earl A."/>
            <person name="Young S.K."/>
            <person name="Zeng Q."/>
            <person name="Koehrsen M."/>
            <person name="Alvarado L."/>
            <person name="Berlin A."/>
            <person name="Bochicchio J."/>
            <person name="Borenstein D."/>
            <person name="Chapman S.B."/>
            <person name="Chen Z."/>
            <person name="Engels R."/>
            <person name="Freedman E."/>
            <person name="Gellesch M."/>
            <person name="Goldberg J."/>
            <person name="Griggs A."/>
            <person name="Gujja S."/>
            <person name="Heilman E."/>
            <person name="Heiman D."/>
            <person name="Hepburn T."/>
            <person name="Howarth C."/>
            <person name="Jen D."/>
            <person name="Larson L."/>
            <person name="Lewis B."/>
            <person name="Mehta T."/>
            <person name="Park D."/>
            <person name="Pearson M."/>
            <person name="Roberts A."/>
            <person name="Saif S."/>
            <person name="Shea T."/>
            <person name="Shenoy N."/>
            <person name="Sisk P."/>
            <person name="Stolte C."/>
            <person name="Sykes S."/>
            <person name="Thomson T."/>
            <person name="Walk T."/>
            <person name="White J."/>
            <person name="Yandava C."/>
            <person name="Izard J."/>
            <person name="Baranova O.V."/>
            <person name="Blanton J.M."/>
            <person name="Tanner A.C."/>
            <person name="Dewhirst F.E."/>
            <person name="Haas B."/>
            <person name="Nusbaum C."/>
            <person name="Birren B."/>
        </authorList>
    </citation>
    <scope>NUCLEOTIDE SEQUENCE [LARGE SCALE GENOMIC DNA]</scope>
    <source>
        <strain evidence="1">1-1 BBBD Race 1</strain>
    </source>
</reference>
<name>A0A180GJC7_PUCT1</name>
<dbReference type="EnsemblFungi" id="PTTG_27764-t43_1">
    <property type="protein sequence ID" value="PTTG_27764-t43_1-p1"/>
    <property type="gene ID" value="PTTG_27764"/>
</dbReference>
<gene>
    <name evidence="1" type="ORF">PTTG_27764</name>
</gene>
<evidence type="ECO:0000313" key="3">
    <source>
        <dbReference type="Proteomes" id="UP000005240"/>
    </source>
</evidence>
<dbReference type="VEuPathDB" id="FungiDB:PTTG_27764"/>
<evidence type="ECO:0000313" key="2">
    <source>
        <dbReference type="EnsemblFungi" id="PTTG_27764-t43_1-p1"/>
    </source>
</evidence>
<keyword evidence="3" id="KW-1185">Reference proteome</keyword>
<reference evidence="2 3" key="3">
    <citation type="journal article" date="2017" name="G3 (Bethesda)">
        <title>Comparative analysis highlights variable genome content of wheat rusts and divergence of the mating loci.</title>
        <authorList>
            <person name="Cuomo C.A."/>
            <person name="Bakkeren G."/>
            <person name="Khalil H.B."/>
            <person name="Panwar V."/>
            <person name="Joly D."/>
            <person name="Linning R."/>
            <person name="Sakthikumar S."/>
            <person name="Song X."/>
            <person name="Adiconis X."/>
            <person name="Fan L."/>
            <person name="Goldberg J.M."/>
            <person name="Levin J.Z."/>
            <person name="Young S."/>
            <person name="Zeng Q."/>
            <person name="Anikster Y."/>
            <person name="Bruce M."/>
            <person name="Wang M."/>
            <person name="Yin C."/>
            <person name="McCallum B."/>
            <person name="Szabo L.J."/>
            <person name="Hulbert S."/>
            <person name="Chen X."/>
            <person name="Fellers J.P."/>
        </authorList>
    </citation>
    <scope>NUCLEOTIDE SEQUENCE</scope>
    <source>
        <strain evidence="3">Isolate 1-1 / race 1 (BBBD)</strain>
        <strain evidence="2">isolate 1-1 / race 1 (BBBD)</strain>
    </source>
</reference>